<evidence type="ECO:0000256" key="6">
    <source>
        <dbReference type="ARBA" id="ARBA00022801"/>
    </source>
</evidence>
<dbReference type="SUPFAM" id="SSF53474">
    <property type="entry name" value="alpha/beta-Hydrolases"/>
    <property type="match status" value="1"/>
</dbReference>
<gene>
    <name evidence="12" type="primary">LOC115632325</name>
</gene>
<keyword evidence="5 9" id="KW-0732">Signal</keyword>
<dbReference type="EC" id="3.1.1.-" evidence="9"/>
<dbReference type="GO" id="GO:0005576">
    <property type="term" value="C:extracellular region"/>
    <property type="evidence" value="ECO:0007669"/>
    <property type="project" value="UniProtKB-SubCell"/>
</dbReference>
<evidence type="ECO:0000256" key="5">
    <source>
        <dbReference type="ARBA" id="ARBA00022729"/>
    </source>
</evidence>
<dbReference type="OrthoDB" id="6846267at2759"/>
<comment type="similarity">
    <text evidence="2 9">Belongs to the type-B carboxylesterase/lipase family.</text>
</comment>
<keyword evidence="8" id="KW-0325">Glycoprotein</keyword>
<dbReference type="Pfam" id="PF00135">
    <property type="entry name" value="COesterase"/>
    <property type="match status" value="1"/>
</dbReference>
<keyword evidence="11" id="KW-1185">Reference proteome</keyword>
<dbReference type="InterPro" id="IPR002018">
    <property type="entry name" value="CarbesteraseB"/>
</dbReference>
<evidence type="ECO:0000259" key="10">
    <source>
        <dbReference type="Pfam" id="PF00135"/>
    </source>
</evidence>
<evidence type="ECO:0000256" key="7">
    <source>
        <dbReference type="ARBA" id="ARBA00023157"/>
    </source>
</evidence>
<proteinExistence type="inferred from homology"/>
<evidence type="ECO:0000256" key="3">
    <source>
        <dbReference type="ARBA" id="ARBA00022487"/>
    </source>
</evidence>
<organism evidence="11 12">
    <name type="scientific">Drosophila lebanonensis</name>
    <name type="common">Fruit fly</name>
    <name type="synonym">Scaptodrosophila lebanonensis</name>
    <dbReference type="NCBI Taxonomy" id="7225"/>
    <lineage>
        <taxon>Eukaryota</taxon>
        <taxon>Metazoa</taxon>
        <taxon>Ecdysozoa</taxon>
        <taxon>Arthropoda</taxon>
        <taxon>Hexapoda</taxon>
        <taxon>Insecta</taxon>
        <taxon>Pterygota</taxon>
        <taxon>Neoptera</taxon>
        <taxon>Endopterygota</taxon>
        <taxon>Diptera</taxon>
        <taxon>Brachycera</taxon>
        <taxon>Muscomorpha</taxon>
        <taxon>Ephydroidea</taxon>
        <taxon>Drosophilidae</taxon>
        <taxon>Scaptodrosophila</taxon>
    </lineage>
</organism>
<dbReference type="GeneID" id="115632325"/>
<feature type="signal peptide" evidence="9">
    <location>
        <begin position="1"/>
        <end position="19"/>
    </location>
</feature>
<keyword evidence="3" id="KW-0719">Serine esterase</keyword>
<dbReference type="Proteomes" id="UP000504634">
    <property type="component" value="Unplaced"/>
</dbReference>
<evidence type="ECO:0000256" key="4">
    <source>
        <dbReference type="ARBA" id="ARBA00022525"/>
    </source>
</evidence>
<evidence type="ECO:0000313" key="12">
    <source>
        <dbReference type="RefSeq" id="XP_030385289.1"/>
    </source>
</evidence>
<name>A0A6J2UAC0_DROLE</name>
<keyword evidence="6 9" id="KW-0378">Hydrolase</keyword>
<dbReference type="PROSITE" id="PS00941">
    <property type="entry name" value="CARBOXYLESTERASE_B_2"/>
    <property type="match status" value="1"/>
</dbReference>
<dbReference type="RefSeq" id="XP_030385289.1">
    <property type="nucleotide sequence ID" value="XM_030529429.1"/>
</dbReference>
<dbReference type="CDD" id="cd00312">
    <property type="entry name" value="Esterase_lipase"/>
    <property type="match status" value="1"/>
</dbReference>
<feature type="chain" id="PRO_5027156457" description="Carboxylic ester hydrolase" evidence="9">
    <location>
        <begin position="20"/>
        <end position="544"/>
    </location>
</feature>
<evidence type="ECO:0000256" key="8">
    <source>
        <dbReference type="ARBA" id="ARBA00023180"/>
    </source>
</evidence>
<evidence type="ECO:0000256" key="9">
    <source>
        <dbReference type="RuleBase" id="RU361235"/>
    </source>
</evidence>
<evidence type="ECO:0000313" key="11">
    <source>
        <dbReference type="Proteomes" id="UP000504634"/>
    </source>
</evidence>
<dbReference type="GO" id="GO:0106435">
    <property type="term" value="F:carboxylesterase activity"/>
    <property type="evidence" value="ECO:0007669"/>
    <property type="project" value="UniProtKB-ARBA"/>
</dbReference>
<dbReference type="AlphaFoldDB" id="A0A6J2UAC0"/>
<protein>
    <recommendedName>
        <fullName evidence="9">Carboxylic ester hydrolase</fullName>
        <ecNumber evidence="9">3.1.1.-</ecNumber>
    </recommendedName>
</protein>
<evidence type="ECO:0000256" key="2">
    <source>
        <dbReference type="ARBA" id="ARBA00005964"/>
    </source>
</evidence>
<keyword evidence="4" id="KW-0964">Secreted</keyword>
<evidence type="ECO:0000256" key="1">
    <source>
        <dbReference type="ARBA" id="ARBA00004613"/>
    </source>
</evidence>
<comment type="subcellular location">
    <subcellularLocation>
        <location evidence="1">Secreted</location>
    </subcellularLocation>
</comment>
<dbReference type="InterPro" id="IPR019819">
    <property type="entry name" value="Carboxylesterase_B_CS"/>
</dbReference>
<dbReference type="InterPro" id="IPR029058">
    <property type="entry name" value="AB_hydrolase_fold"/>
</dbReference>
<dbReference type="PANTHER" id="PTHR43142:SF1">
    <property type="entry name" value="CARBOXYLIC ESTER HYDROLASE"/>
    <property type="match status" value="1"/>
</dbReference>
<feature type="domain" description="Carboxylesterase type B" evidence="10">
    <location>
        <begin position="26"/>
        <end position="539"/>
    </location>
</feature>
<dbReference type="PROSITE" id="PS00122">
    <property type="entry name" value="CARBOXYLESTERASE_B_1"/>
    <property type="match status" value="1"/>
</dbReference>
<accession>A0A6J2UAC0</accession>
<dbReference type="PANTHER" id="PTHR43142">
    <property type="entry name" value="CARBOXYLIC ESTER HYDROLASE"/>
    <property type="match status" value="1"/>
</dbReference>
<keyword evidence="7" id="KW-1015">Disulfide bond</keyword>
<sequence>MRPSLLSAIVVCLVFVGTATNGDPLLVDLPVGTIRGRDNGEYYSYESIPYAEPPVGALRFEAPRPYVRQWSEIFDATKPPEPCMQWDQDTEGRNKLLGVEDCLTVNVYKPKNASRSSYPVVALIHGGAFMFGAVRQNGHEHFMHSGNVIVAKMNYRLGPLGFASAEDDTLPGNYGLKDQRLALQWIKENIYRFGGEPENILVLGFSSGGAAVHLHLLREDFKELAKSAASFSGTALNPWVMMHNARARAFELGRILRCDKVTNSMELKSCLKSKPAAQIVSAVRNFLVFGYVPFTTFGPVVEPINAPDAFLTQPPREIIKSGNFSQIPWLVSYSREDGGYNAASLLARQPHHGEELIEELNDRWHDLAPYLLFYRHAMKTVEEMDDYSVSLKRRYMGNQTFTLTSYQSVQRIFTDVLFKNGVEEALNLHRQHGRSPIYAYVYDNPADLGIAQALAKRNDVHFGTVHGDDFFLIFANSIRDPKMRPDEQTISQNFIKMLEDFVRSSDGKLFYGSCEFKNNVNEKQFQLLSITRNNCTNKKLERFP</sequence>
<reference evidence="12" key="1">
    <citation type="submission" date="2025-08" db="UniProtKB">
        <authorList>
            <consortium name="RefSeq"/>
        </authorList>
    </citation>
    <scope>IDENTIFICATION</scope>
    <source>
        <strain evidence="12">11010-0011.00</strain>
        <tissue evidence="12">Whole body</tissue>
    </source>
</reference>
<dbReference type="InterPro" id="IPR019826">
    <property type="entry name" value="Carboxylesterase_B_AS"/>
</dbReference>
<dbReference type="Gene3D" id="3.40.50.1820">
    <property type="entry name" value="alpha/beta hydrolase"/>
    <property type="match status" value="1"/>
</dbReference>
<dbReference type="FunFam" id="3.40.50.1820:FF:000378">
    <property type="entry name" value="Carboxylic ester hydrolase"/>
    <property type="match status" value="1"/>
</dbReference>